<accession>A0A4R1PVN2</accession>
<dbReference type="RefSeq" id="WP_132082531.1">
    <property type="nucleotide sequence ID" value="NZ_SLUI01000012.1"/>
</dbReference>
<dbReference type="AlphaFoldDB" id="A0A4R1PVN2"/>
<feature type="domain" description="Manganese/iron superoxide dismutase C-terminal" evidence="6">
    <location>
        <begin position="92"/>
        <end position="190"/>
    </location>
</feature>
<dbReference type="InterPro" id="IPR050265">
    <property type="entry name" value="Fe/Mn_Superoxide_Dismutase"/>
</dbReference>
<dbReference type="Gene3D" id="3.55.40.20">
    <property type="entry name" value="Iron/manganese superoxide dismutase, C-terminal domain"/>
    <property type="match status" value="1"/>
</dbReference>
<sequence length="193" mass="22408">MVYKVKDYSHLLGMEGFSNRLLKNHFTLYEGYVKNTNLLLSTLEDLIAEGKGSTPEYAELKRRLGWEYDGMRLHEYYFANLGGNGEVDDECHLVERIEANFGSLALWQADFIATGMMRGVGWAVLYRDNATGRLINFWINEHDTGHPSGGSALLVMDVWEHAYMLDYGLNRHDYIDAFFRNLDWNIVDQRLRR</sequence>
<evidence type="ECO:0000256" key="4">
    <source>
        <dbReference type="ARBA" id="ARBA00023002"/>
    </source>
</evidence>
<evidence type="ECO:0000313" key="7">
    <source>
        <dbReference type="EMBL" id="TCL35431.1"/>
    </source>
</evidence>
<keyword evidence="8" id="KW-1185">Reference proteome</keyword>
<dbReference type="PANTHER" id="PTHR11404">
    <property type="entry name" value="SUPEROXIDE DISMUTASE 2"/>
    <property type="match status" value="1"/>
</dbReference>
<dbReference type="InterPro" id="IPR001189">
    <property type="entry name" value="Mn/Fe_SOD"/>
</dbReference>
<comment type="similarity">
    <text evidence="1">Belongs to the iron/manganese superoxide dismutase family.</text>
</comment>
<evidence type="ECO:0000256" key="3">
    <source>
        <dbReference type="ARBA" id="ARBA00022723"/>
    </source>
</evidence>
<keyword evidence="3 5" id="KW-0479">Metal-binding</keyword>
<dbReference type="SUPFAM" id="SSF46609">
    <property type="entry name" value="Fe,Mn superoxide dismutase (SOD), N-terminal domain"/>
    <property type="match status" value="1"/>
</dbReference>
<evidence type="ECO:0000256" key="1">
    <source>
        <dbReference type="ARBA" id="ARBA00008714"/>
    </source>
</evidence>
<dbReference type="EMBL" id="SLUI01000012">
    <property type="protein sequence ID" value="TCL35431.1"/>
    <property type="molecule type" value="Genomic_DNA"/>
</dbReference>
<dbReference type="OrthoDB" id="9803125at2"/>
<dbReference type="PANTHER" id="PTHR11404:SF6">
    <property type="entry name" value="SUPEROXIDE DISMUTASE [MN], MITOCHONDRIAL"/>
    <property type="match status" value="1"/>
</dbReference>
<gene>
    <name evidence="7" type="ORF">EV210_11290</name>
</gene>
<feature type="binding site" evidence="5">
    <location>
        <position position="161"/>
    </location>
    <ligand>
        <name>Mn(2+)</name>
        <dbReference type="ChEBI" id="CHEBI:29035"/>
    </ligand>
</feature>
<dbReference type="PIRSF" id="PIRSF000349">
    <property type="entry name" value="SODismutase"/>
    <property type="match status" value="1"/>
</dbReference>
<evidence type="ECO:0000313" key="8">
    <source>
        <dbReference type="Proteomes" id="UP000295063"/>
    </source>
</evidence>
<evidence type="ECO:0000256" key="5">
    <source>
        <dbReference type="PIRSR" id="PIRSR000349-1"/>
    </source>
</evidence>
<dbReference type="InterPro" id="IPR019832">
    <property type="entry name" value="Mn/Fe_SOD_C"/>
</dbReference>
<dbReference type="GO" id="GO:0004784">
    <property type="term" value="F:superoxide dismutase activity"/>
    <property type="evidence" value="ECO:0007669"/>
    <property type="project" value="UniProtKB-EC"/>
</dbReference>
<evidence type="ECO:0000259" key="6">
    <source>
        <dbReference type="Pfam" id="PF02777"/>
    </source>
</evidence>
<proteinExistence type="inferred from homology"/>
<dbReference type="SUPFAM" id="SSF54719">
    <property type="entry name" value="Fe,Mn superoxide dismutase (SOD), C-terminal domain"/>
    <property type="match status" value="1"/>
</dbReference>
<dbReference type="GO" id="GO:0046872">
    <property type="term" value="F:metal ion binding"/>
    <property type="evidence" value="ECO:0007669"/>
    <property type="project" value="UniProtKB-KW"/>
</dbReference>
<feature type="binding site" evidence="5">
    <location>
        <position position="157"/>
    </location>
    <ligand>
        <name>Mn(2+)</name>
        <dbReference type="ChEBI" id="CHEBI:29035"/>
    </ligand>
</feature>
<dbReference type="Pfam" id="PF02777">
    <property type="entry name" value="Sod_Fe_C"/>
    <property type="match status" value="1"/>
</dbReference>
<dbReference type="InterPro" id="IPR036324">
    <property type="entry name" value="Mn/Fe_SOD_N_sf"/>
</dbReference>
<dbReference type="InterPro" id="IPR036314">
    <property type="entry name" value="SOD_C_sf"/>
</dbReference>
<keyword evidence="4" id="KW-0560">Oxidoreductase</keyword>
<comment type="caution">
    <text evidence="7">The sequence shown here is derived from an EMBL/GenBank/DDBJ whole genome shotgun (WGS) entry which is preliminary data.</text>
</comment>
<feature type="binding site" evidence="5">
    <location>
        <position position="74"/>
    </location>
    <ligand>
        <name>Mn(2+)</name>
        <dbReference type="ChEBI" id="CHEBI:29035"/>
    </ligand>
</feature>
<organism evidence="7 8">
    <name type="scientific">Anaerospora hongkongensis</name>
    <dbReference type="NCBI Taxonomy" id="244830"/>
    <lineage>
        <taxon>Bacteria</taxon>
        <taxon>Bacillati</taxon>
        <taxon>Bacillota</taxon>
        <taxon>Negativicutes</taxon>
        <taxon>Selenomonadales</taxon>
        <taxon>Sporomusaceae</taxon>
        <taxon>Anaerospora</taxon>
    </lineage>
</organism>
<reference evidence="7 8" key="1">
    <citation type="submission" date="2019-03" db="EMBL/GenBank/DDBJ databases">
        <title>Genomic Encyclopedia of Type Strains, Phase IV (KMG-IV): sequencing the most valuable type-strain genomes for metagenomic binning, comparative biology and taxonomic classification.</title>
        <authorList>
            <person name="Goeker M."/>
        </authorList>
    </citation>
    <scope>NUCLEOTIDE SEQUENCE [LARGE SCALE GENOMIC DNA]</scope>
    <source>
        <strain evidence="7 8">DSM 15969</strain>
    </source>
</reference>
<protein>
    <recommendedName>
        <fullName evidence="2">superoxide dismutase</fullName>
        <ecNumber evidence="2">1.15.1.1</ecNumber>
    </recommendedName>
</protein>
<dbReference type="Proteomes" id="UP000295063">
    <property type="component" value="Unassembled WGS sequence"/>
</dbReference>
<evidence type="ECO:0000256" key="2">
    <source>
        <dbReference type="ARBA" id="ARBA00012682"/>
    </source>
</evidence>
<dbReference type="EC" id="1.15.1.1" evidence="2"/>
<feature type="binding site" evidence="5">
    <location>
        <position position="25"/>
    </location>
    <ligand>
        <name>Mn(2+)</name>
        <dbReference type="ChEBI" id="CHEBI:29035"/>
    </ligand>
</feature>
<name>A0A4R1PVN2_9FIRM</name>